<evidence type="ECO:0000256" key="4">
    <source>
        <dbReference type="SAM" id="MobiDB-lite"/>
    </source>
</evidence>
<evidence type="ECO:0000313" key="8">
    <source>
        <dbReference type="Proteomes" id="UP000193017"/>
    </source>
</evidence>
<evidence type="ECO:0000259" key="5">
    <source>
        <dbReference type="PROSITE" id="PS51077"/>
    </source>
</evidence>
<dbReference type="InterPro" id="IPR050707">
    <property type="entry name" value="HTH_MetabolicPath_Reg"/>
</dbReference>
<dbReference type="AlphaFoldDB" id="A0A1W6CXF9"/>
<dbReference type="Gene3D" id="1.10.10.10">
    <property type="entry name" value="Winged helix-like DNA-binding domain superfamily/Winged helix DNA-binding domain"/>
    <property type="match status" value="1"/>
</dbReference>
<dbReference type="STRING" id="1945662.B0A89_07870"/>
<keyword evidence="1" id="KW-0805">Transcription regulation</keyword>
<evidence type="ECO:0000256" key="3">
    <source>
        <dbReference type="ARBA" id="ARBA00023163"/>
    </source>
</evidence>
<dbReference type="PROSITE" id="PS51078">
    <property type="entry name" value="ICLR_ED"/>
    <property type="match status" value="1"/>
</dbReference>
<dbReference type="Gene3D" id="3.30.450.40">
    <property type="match status" value="1"/>
</dbReference>
<organism evidence="7 8">
    <name type="scientific">Paracoccus contaminans</name>
    <dbReference type="NCBI Taxonomy" id="1945662"/>
    <lineage>
        <taxon>Bacteria</taxon>
        <taxon>Pseudomonadati</taxon>
        <taxon>Pseudomonadota</taxon>
        <taxon>Alphaproteobacteria</taxon>
        <taxon>Rhodobacterales</taxon>
        <taxon>Paracoccaceae</taxon>
        <taxon>Paracoccus</taxon>
    </lineage>
</organism>
<dbReference type="InterPro" id="IPR036388">
    <property type="entry name" value="WH-like_DNA-bd_sf"/>
</dbReference>
<reference evidence="7 8" key="1">
    <citation type="submission" date="2017-03" db="EMBL/GenBank/DDBJ databases">
        <title>Genome sequence of Paracoccus contaminans isolated from a water microcosm.</title>
        <authorList>
            <person name="Aurass P."/>
            <person name="Karste S."/>
            <person name="Trost E."/>
            <person name="Glaeser S.P."/>
            <person name="Kaempfer P."/>
            <person name="Flieger A."/>
        </authorList>
    </citation>
    <scope>NUCLEOTIDE SEQUENCE [LARGE SCALE GENOMIC DNA]</scope>
    <source>
        <strain evidence="8">RKI 16-01929T\LMG 29738T\CCM 8701T\CIP 111112T</strain>
    </source>
</reference>
<protein>
    <recommendedName>
        <fullName evidence="9">IclR family transcriptional regulator</fullName>
    </recommendedName>
</protein>
<dbReference type="OrthoDB" id="9807558at2"/>
<dbReference type="PANTHER" id="PTHR30136:SF24">
    <property type="entry name" value="HTH-TYPE TRANSCRIPTIONAL REPRESSOR ALLR"/>
    <property type="match status" value="1"/>
</dbReference>
<dbReference type="GO" id="GO:0003700">
    <property type="term" value="F:DNA-binding transcription factor activity"/>
    <property type="evidence" value="ECO:0007669"/>
    <property type="project" value="TreeGrafter"/>
</dbReference>
<dbReference type="GO" id="GO:0045892">
    <property type="term" value="P:negative regulation of DNA-templated transcription"/>
    <property type="evidence" value="ECO:0007669"/>
    <property type="project" value="TreeGrafter"/>
</dbReference>
<dbReference type="Pfam" id="PF09339">
    <property type="entry name" value="HTH_IclR"/>
    <property type="match status" value="1"/>
</dbReference>
<dbReference type="SMART" id="SM00346">
    <property type="entry name" value="HTH_ICLR"/>
    <property type="match status" value="1"/>
</dbReference>
<dbReference type="SUPFAM" id="SSF46785">
    <property type="entry name" value="Winged helix' DNA-binding domain"/>
    <property type="match status" value="1"/>
</dbReference>
<dbReference type="KEGG" id="pcon:B0A89_07870"/>
<keyword evidence="2" id="KW-0238">DNA-binding</keyword>
<gene>
    <name evidence="7" type="ORF">B0A89_07870</name>
</gene>
<dbReference type="InterPro" id="IPR036390">
    <property type="entry name" value="WH_DNA-bd_sf"/>
</dbReference>
<evidence type="ECO:0000313" key="7">
    <source>
        <dbReference type="EMBL" id="ARJ69553.1"/>
    </source>
</evidence>
<dbReference type="InterPro" id="IPR014757">
    <property type="entry name" value="Tscrpt_reg_IclR_C"/>
</dbReference>
<evidence type="ECO:0000256" key="1">
    <source>
        <dbReference type="ARBA" id="ARBA00023015"/>
    </source>
</evidence>
<dbReference type="EMBL" id="CP020612">
    <property type="protein sequence ID" value="ARJ69553.1"/>
    <property type="molecule type" value="Genomic_DNA"/>
</dbReference>
<feature type="region of interest" description="Disordered" evidence="4">
    <location>
        <begin position="27"/>
        <end position="69"/>
    </location>
</feature>
<dbReference type="InterPro" id="IPR005471">
    <property type="entry name" value="Tscrpt_reg_IclR_N"/>
</dbReference>
<dbReference type="Pfam" id="PF01614">
    <property type="entry name" value="IclR_C"/>
    <property type="match status" value="1"/>
</dbReference>
<dbReference type="GO" id="GO:0003677">
    <property type="term" value="F:DNA binding"/>
    <property type="evidence" value="ECO:0007669"/>
    <property type="project" value="UniProtKB-KW"/>
</dbReference>
<evidence type="ECO:0000256" key="2">
    <source>
        <dbReference type="ARBA" id="ARBA00023125"/>
    </source>
</evidence>
<dbReference type="PROSITE" id="PS51077">
    <property type="entry name" value="HTH_ICLR"/>
    <property type="match status" value="1"/>
</dbReference>
<proteinExistence type="predicted"/>
<feature type="compositionally biased region" description="Low complexity" evidence="4">
    <location>
        <begin position="36"/>
        <end position="69"/>
    </location>
</feature>
<feature type="domain" description="HTH iclR-type" evidence="5">
    <location>
        <begin position="74"/>
        <end position="135"/>
    </location>
</feature>
<keyword evidence="3" id="KW-0804">Transcription</keyword>
<dbReference type="InterPro" id="IPR029016">
    <property type="entry name" value="GAF-like_dom_sf"/>
</dbReference>
<sequence>MRGRQRKGFAPLSTMWIAPCRTLRQPCGTMTRSHKASPAAPAGRPRRSAPPAEAGAGRTPSANPAAGQGAAGAAGAVDRALAILDALAAQDGLALSDLARGLGLAPSTTHRLLGALAARRLAEVDAATQGWSVGPAAVRLGAAFLRRGGLAERARPLLDRLAADSGETAVLVVPDGDAALVVAEAAGAPSLRVVMPPGTRLPYHASAAGKALIAHLPLSRVRVLLGADGALPALTHRTLTDGGELIADLATLRHSGWLAERDEAAEGQSAVAAPVFGGLDDPVAALALAGPSLRLESRMAALGPVVCAAARQLGAALGGRPAAQ</sequence>
<evidence type="ECO:0000259" key="6">
    <source>
        <dbReference type="PROSITE" id="PS51078"/>
    </source>
</evidence>
<feature type="domain" description="IclR-ED" evidence="6">
    <location>
        <begin position="136"/>
        <end position="319"/>
    </location>
</feature>
<keyword evidence="8" id="KW-1185">Reference proteome</keyword>
<name>A0A1W6CXF9_9RHOB</name>
<dbReference type="Proteomes" id="UP000193017">
    <property type="component" value="Chromosome"/>
</dbReference>
<accession>A0A1W6CXF9</accession>
<dbReference type="PANTHER" id="PTHR30136">
    <property type="entry name" value="HELIX-TURN-HELIX TRANSCRIPTIONAL REGULATOR, ICLR FAMILY"/>
    <property type="match status" value="1"/>
</dbReference>
<dbReference type="SUPFAM" id="SSF55781">
    <property type="entry name" value="GAF domain-like"/>
    <property type="match status" value="1"/>
</dbReference>
<evidence type="ECO:0008006" key="9">
    <source>
        <dbReference type="Google" id="ProtNLM"/>
    </source>
</evidence>